<reference evidence="7" key="2">
    <citation type="submission" date="2025-04" db="UniProtKB">
        <authorList>
            <consortium name="RefSeq"/>
        </authorList>
    </citation>
    <scope>IDENTIFICATION</scope>
    <source>
        <tissue evidence="7">Leaf</tissue>
    </source>
</reference>
<evidence type="ECO:0000259" key="2">
    <source>
        <dbReference type="Pfam" id="PF26144"/>
    </source>
</evidence>
<feature type="region of interest" description="Disordered" evidence="1">
    <location>
        <begin position="50"/>
        <end position="98"/>
    </location>
</feature>
<dbReference type="InterPro" id="IPR058354">
    <property type="entry name" value="DUF8041"/>
</dbReference>
<accession>A0A199W751</accession>
<name>A0A199W751_ANACO</name>
<feature type="compositionally biased region" description="Basic and acidic residues" evidence="1">
    <location>
        <begin position="10"/>
        <end position="22"/>
    </location>
</feature>
<dbReference type="OrthoDB" id="1695413at2759"/>
<dbReference type="Gene3D" id="2.60.40.790">
    <property type="match status" value="1"/>
</dbReference>
<dbReference type="RefSeq" id="XP_020101640.1">
    <property type="nucleotide sequence ID" value="XM_020246051.1"/>
</dbReference>
<proteinExistence type="predicted"/>
<dbReference type="InterPro" id="IPR008978">
    <property type="entry name" value="HSP20-like_chaperone"/>
</dbReference>
<feature type="domain" description="Hsps-like putative alpha-crystallin-like" evidence="2">
    <location>
        <begin position="398"/>
        <end position="506"/>
    </location>
</feature>
<dbReference type="Pfam" id="PF26145">
    <property type="entry name" value="DUF8041"/>
    <property type="match status" value="1"/>
</dbReference>
<dbReference type="AlphaFoldDB" id="A0A199W751"/>
<feature type="compositionally biased region" description="Polar residues" evidence="1">
    <location>
        <begin position="59"/>
        <end position="69"/>
    </location>
</feature>
<gene>
    <name evidence="7" type="primary">LOC109719400</name>
    <name evidence="4" type="ORF">ACMD2_06868</name>
</gene>
<dbReference type="STRING" id="4615.A0A199W751"/>
<feature type="region of interest" description="Disordered" evidence="1">
    <location>
        <begin position="1"/>
        <end position="32"/>
    </location>
</feature>
<feature type="compositionally biased region" description="Basic and acidic residues" evidence="1">
    <location>
        <begin position="74"/>
        <end position="85"/>
    </location>
</feature>
<evidence type="ECO:0000259" key="3">
    <source>
        <dbReference type="Pfam" id="PF26145"/>
    </source>
</evidence>
<dbReference type="Gramene" id="Aco014198.1.mrna1">
    <property type="protein sequence ID" value="Aco014198.1.mrna1.cds1"/>
    <property type="gene ID" value="Aco014198.1.path1"/>
</dbReference>
<dbReference type="PANTHER" id="PTHR33981">
    <property type="entry name" value="EXPRESSED PROTEIN"/>
    <property type="match status" value="1"/>
</dbReference>
<dbReference type="InterPro" id="IPR058937">
    <property type="entry name" value="ACL_Hsps-like_put"/>
</dbReference>
<evidence type="ECO:0000313" key="4">
    <source>
        <dbReference type="EMBL" id="OAY84735.1"/>
    </source>
</evidence>
<evidence type="ECO:0000313" key="5">
    <source>
        <dbReference type="Proteomes" id="UP000092600"/>
    </source>
</evidence>
<dbReference type="SUPFAM" id="SSF49764">
    <property type="entry name" value="HSP20-like chaperones"/>
    <property type="match status" value="1"/>
</dbReference>
<dbReference type="EMBL" id="LSRQ01000177">
    <property type="protein sequence ID" value="OAY84735.1"/>
    <property type="molecule type" value="Genomic_DNA"/>
</dbReference>
<evidence type="ECO:0000313" key="7">
    <source>
        <dbReference type="RefSeq" id="XP_020101640.1"/>
    </source>
</evidence>
<dbReference type="Proteomes" id="UP000515123">
    <property type="component" value="Linkage group 13"/>
</dbReference>
<dbReference type="GeneID" id="109719400"/>
<dbReference type="Proteomes" id="UP000092600">
    <property type="component" value="Unassembled WGS sequence"/>
</dbReference>
<dbReference type="CDD" id="cd06464">
    <property type="entry name" value="ACD_sHsps-like"/>
    <property type="match status" value="1"/>
</dbReference>
<organism evidence="4 5">
    <name type="scientific">Ananas comosus</name>
    <name type="common">Pineapple</name>
    <name type="synonym">Ananas ananas</name>
    <dbReference type="NCBI Taxonomy" id="4615"/>
    <lineage>
        <taxon>Eukaryota</taxon>
        <taxon>Viridiplantae</taxon>
        <taxon>Streptophyta</taxon>
        <taxon>Embryophyta</taxon>
        <taxon>Tracheophyta</taxon>
        <taxon>Spermatophyta</taxon>
        <taxon>Magnoliopsida</taxon>
        <taxon>Liliopsida</taxon>
        <taxon>Poales</taxon>
        <taxon>Bromeliaceae</taxon>
        <taxon>Bromelioideae</taxon>
        <taxon>Ananas</taxon>
    </lineage>
</organism>
<dbReference type="PANTHER" id="PTHR33981:SF18">
    <property type="entry name" value="OS01G0840200 PROTEIN"/>
    <property type="match status" value="1"/>
</dbReference>
<evidence type="ECO:0000256" key="1">
    <source>
        <dbReference type="SAM" id="MobiDB-lite"/>
    </source>
</evidence>
<dbReference type="Pfam" id="PF26144">
    <property type="entry name" value="ACL_Hsps-like"/>
    <property type="match status" value="1"/>
</dbReference>
<reference evidence="4 5" key="1">
    <citation type="journal article" date="2016" name="DNA Res.">
        <title>The draft genome of MD-2 pineapple using hybrid error correction of long reads.</title>
        <authorList>
            <person name="Redwan R.M."/>
            <person name="Saidin A."/>
            <person name="Kumar S.V."/>
        </authorList>
    </citation>
    <scope>NUCLEOTIDE SEQUENCE [LARGE SCALE GENOMIC DNA]</scope>
    <source>
        <strain evidence="5">cv. MD2</strain>
        <tissue evidence="4">Leaf</tissue>
    </source>
</reference>
<feature type="domain" description="DUF8041" evidence="3">
    <location>
        <begin position="147"/>
        <end position="310"/>
    </location>
</feature>
<protein>
    <submittedName>
        <fullName evidence="7">Uncharacterized protein LOC109719400</fullName>
    </submittedName>
</protein>
<evidence type="ECO:0000313" key="6">
    <source>
        <dbReference type="Proteomes" id="UP000515123"/>
    </source>
</evidence>
<keyword evidence="6" id="KW-1185">Reference proteome</keyword>
<sequence>MRSSNAAASETRRLDSAKRKEAEEEEEEVNREFALFRDRVMGEDLLTTLSMDNHHHPSTLLSIEPSGNPSSSSSHEDVDHREPMIHHRPPATLSGPPDINLPFSDEISPPHHSWNSDACDNIFDISTGPQLYDPDSMLNLPKITNRKFAKRGDSIWGAWFFFNNYFKPTLTDKSKNKAGVRDANFDKSDLRLDVFFVQHDMENMYMWVFKERPENALGKMQLRSFMNGHSRLGEPQFPFSADKGFVRSHRMQRKQYRGLSNPQCIHGIEIVRSPNLALIPESDLKKWVELTGRELNFPIPPEASDFCSWRNLNSADFELERPKLLNGSGLNLLSQANHSIGNGLDHSSLCNKRRIDEECFLPLNSTSERAQDVEMNNPIEPLWANEFNGVMRHASGPVTASKTIYEDEGGYLILVSLPFVDRQRVKVSWRNTLTHGIVKILCVSTARMSNIKRHGRTFKLMDPFPEHCPMGEFTREIPLATRIPEDAKLEAYYDESGAVLEIMVPKHSSGPEEHEVRVCMRPSQLGGSDLMLT</sequence>